<dbReference type="SUPFAM" id="SSF53850">
    <property type="entry name" value="Periplasmic binding protein-like II"/>
    <property type="match status" value="1"/>
</dbReference>
<feature type="domain" description="Solute-binding protein family 5" evidence="6">
    <location>
        <begin position="67"/>
        <end position="443"/>
    </location>
</feature>
<evidence type="ECO:0000313" key="8">
    <source>
        <dbReference type="Proteomes" id="UP000198992"/>
    </source>
</evidence>
<evidence type="ECO:0000313" key="7">
    <source>
        <dbReference type="EMBL" id="SEE37680.1"/>
    </source>
</evidence>
<evidence type="ECO:0000256" key="5">
    <source>
        <dbReference type="SAM" id="SignalP"/>
    </source>
</evidence>
<dbReference type="RefSeq" id="WP_092125000.1">
    <property type="nucleotide sequence ID" value="NZ_FNTH01000001.1"/>
</dbReference>
<gene>
    <name evidence="7" type="ORF">SAMN05444164_7864</name>
</gene>
<dbReference type="PANTHER" id="PTHR30290">
    <property type="entry name" value="PERIPLASMIC BINDING COMPONENT OF ABC TRANSPORTER"/>
    <property type="match status" value="1"/>
</dbReference>
<sequence>MSVRWSLFAATAVALVALALPASAQTLKYANQGELKSLDPYTLKETTTIAHHAHVYEGLTARDKDLKIIPALAESWETLSPTKWRFHLRKGVKFHNGDPFTADDVLFSADRVRAKGSNFLSNVPADAKFTKVDDYTVDVTLDSPNPILTSQWDSWYIMDKKWCEENNAVAPTPASATTPSYAALHENGTGPFTIESHQPGVKTVFKAFPGYWRKPEHNLQEIIFTPIGSDATRVAALLSGEVDVIEPVPLQDIQRVNSSGVATVMTAPEIRTIFIGMDMARDELLYSNVKGKNPFKDIKVREAFYKTIDVDLIKTRVMRGMSTPSTLMIAPELYPLSKEFTRPKLDPDGAKKLLAEAGYPNGFEVTMDCPNDRYVNDAAICQAVVGMLARIGVKVNLLAQPKAQYFGKVLKPGGYQTSFFMLGWTPATSDSHNVLHDILGCRDDPKDSTRGEANLGGYCNKEVDALTDKVLVESDTAKRDQLIKQAYEIVIKDYGYIPLHQQPLVWGVSKKVKLTQRADNQVLLYWATKQGE</sequence>
<dbReference type="GO" id="GO:0043190">
    <property type="term" value="C:ATP-binding cassette (ABC) transporter complex"/>
    <property type="evidence" value="ECO:0007669"/>
    <property type="project" value="InterPro"/>
</dbReference>
<feature type="chain" id="PRO_5011748544" evidence="5">
    <location>
        <begin position="25"/>
        <end position="532"/>
    </location>
</feature>
<dbReference type="Proteomes" id="UP000198992">
    <property type="component" value="Unassembled WGS sequence"/>
</dbReference>
<organism evidence="7 8">
    <name type="scientific">Bradyrhizobium erythrophlei</name>
    <dbReference type="NCBI Taxonomy" id="1437360"/>
    <lineage>
        <taxon>Bacteria</taxon>
        <taxon>Pseudomonadati</taxon>
        <taxon>Pseudomonadota</taxon>
        <taxon>Alphaproteobacteria</taxon>
        <taxon>Hyphomicrobiales</taxon>
        <taxon>Nitrobacteraceae</taxon>
        <taxon>Bradyrhizobium</taxon>
    </lineage>
</organism>
<dbReference type="CDD" id="cd08498">
    <property type="entry name" value="PBP2_NikA_DppA_OppA_like_2"/>
    <property type="match status" value="1"/>
</dbReference>
<comment type="similarity">
    <text evidence="2">Belongs to the bacterial solute-binding protein 5 family.</text>
</comment>
<accession>A0A1H5IBX7</accession>
<dbReference type="EMBL" id="FNTH01000001">
    <property type="protein sequence ID" value="SEE37680.1"/>
    <property type="molecule type" value="Genomic_DNA"/>
</dbReference>
<dbReference type="PANTHER" id="PTHR30290:SF9">
    <property type="entry name" value="OLIGOPEPTIDE-BINDING PROTEIN APPA"/>
    <property type="match status" value="1"/>
</dbReference>
<keyword evidence="3" id="KW-0813">Transport</keyword>
<reference evidence="7 8" key="1">
    <citation type="submission" date="2016-10" db="EMBL/GenBank/DDBJ databases">
        <authorList>
            <person name="de Groot N.N."/>
        </authorList>
    </citation>
    <scope>NUCLEOTIDE SEQUENCE [LARGE SCALE GENOMIC DNA]</scope>
    <source>
        <strain evidence="7 8">MT12</strain>
    </source>
</reference>
<evidence type="ECO:0000256" key="4">
    <source>
        <dbReference type="ARBA" id="ARBA00022729"/>
    </source>
</evidence>
<proteinExistence type="inferred from homology"/>
<dbReference type="PIRSF" id="PIRSF002741">
    <property type="entry name" value="MppA"/>
    <property type="match status" value="1"/>
</dbReference>
<dbReference type="GO" id="GO:0015833">
    <property type="term" value="P:peptide transport"/>
    <property type="evidence" value="ECO:0007669"/>
    <property type="project" value="TreeGrafter"/>
</dbReference>
<dbReference type="Gene3D" id="3.10.105.10">
    <property type="entry name" value="Dipeptide-binding Protein, Domain 3"/>
    <property type="match status" value="1"/>
</dbReference>
<dbReference type="OrthoDB" id="9803988at2"/>
<evidence type="ECO:0000256" key="1">
    <source>
        <dbReference type="ARBA" id="ARBA00004418"/>
    </source>
</evidence>
<feature type="signal peptide" evidence="5">
    <location>
        <begin position="1"/>
        <end position="24"/>
    </location>
</feature>
<name>A0A1H5IBX7_9BRAD</name>
<dbReference type="Pfam" id="PF00496">
    <property type="entry name" value="SBP_bac_5"/>
    <property type="match status" value="1"/>
</dbReference>
<comment type="subcellular location">
    <subcellularLocation>
        <location evidence="1">Periplasm</location>
    </subcellularLocation>
</comment>
<dbReference type="GO" id="GO:0030288">
    <property type="term" value="C:outer membrane-bounded periplasmic space"/>
    <property type="evidence" value="ECO:0007669"/>
    <property type="project" value="UniProtKB-ARBA"/>
</dbReference>
<dbReference type="InterPro" id="IPR030678">
    <property type="entry name" value="Peptide/Ni-bd"/>
</dbReference>
<dbReference type="Gene3D" id="3.90.76.10">
    <property type="entry name" value="Dipeptide-binding Protein, Domain 1"/>
    <property type="match status" value="1"/>
</dbReference>
<dbReference type="InterPro" id="IPR000914">
    <property type="entry name" value="SBP_5_dom"/>
</dbReference>
<dbReference type="Gene3D" id="3.40.190.10">
    <property type="entry name" value="Periplasmic binding protein-like II"/>
    <property type="match status" value="1"/>
</dbReference>
<evidence type="ECO:0000259" key="6">
    <source>
        <dbReference type="Pfam" id="PF00496"/>
    </source>
</evidence>
<dbReference type="InterPro" id="IPR039424">
    <property type="entry name" value="SBP_5"/>
</dbReference>
<evidence type="ECO:0000256" key="3">
    <source>
        <dbReference type="ARBA" id="ARBA00022448"/>
    </source>
</evidence>
<protein>
    <submittedName>
        <fullName evidence="7">Peptide/nickel transport system substrate-binding protein</fullName>
    </submittedName>
</protein>
<dbReference type="GO" id="GO:1904680">
    <property type="term" value="F:peptide transmembrane transporter activity"/>
    <property type="evidence" value="ECO:0007669"/>
    <property type="project" value="TreeGrafter"/>
</dbReference>
<keyword evidence="4 5" id="KW-0732">Signal</keyword>
<dbReference type="AlphaFoldDB" id="A0A1H5IBX7"/>
<evidence type="ECO:0000256" key="2">
    <source>
        <dbReference type="ARBA" id="ARBA00005695"/>
    </source>
</evidence>